<dbReference type="RefSeq" id="WP_029555176.1">
    <property type="nucleotide sequence ID" value="NZ_JBAFUR010000002.1"/>
</dbReference>
<dbReference type="Proteomes" id="UP001604043">
    <property type="component" value="Unassembled WGS sequence"/>
</dbReference>
<protein>
    <recommendedName>
        <fullName evidence="4">MFS transporter</fullName>
    </recommendedName>
</protein>
<reference evidence="2 3" key="1">
    <citation type="submission" date="2024-02" db="EMBL/GenBank/DDBJ databases">
        <title>Expansion and revision of Xanthobacter and proposal of Roseixanthobacter gen. nov.</title>
        <authorList>
            <person name="Soltysiak M.P.M."/>
            <person name="Jalihal A."/>
            <person name="Ory A."/>
            <person name="Chrisophersen C."/>
            <person name="Lee A.D."/>
            <person name="Boulton J."/>
            <person name="Springer M."/>
        </authorList>
    </citation>
    <scope>NUCLEOTIDE SEQUENCE [LARGE SCALE GENOMIC DNA]</scope>
    <source>
        <strain evidence="2 3">CB5</strain>
    </source>
</reference>
<gene>
    <name evidence="2" type="ORF">V5F30_11395</name>
</gene>
<evidence type="ECO:0008006" key="4">
    <source>
        <dbReference type="Google" id="ProtNLM"/>
    </source>
</evidence>
<accession>A0ABW6ZG90</accession>
<feature type="transmembrane region" description="Helical" evidence="1">
    <location>
        <begin position="7"/>
        <end position="33"/>
    </location>
</feature>
<feature type="transmembrane region" description="Helical" evidence="1">
    <location>
        <begin position="39"/>
        <end position="59"/>
    </location>
</feature>
<organism evidence="2 3">
    <name type="scientific">Xanthobacter aminoxidans</name>
    <dbReference type="NCBI Taxonomy" id="186280"/>
    <lineage>
        <taxon>Bacteria</taxon>
        <taxon>Pseudomonadati</taxon>
        <taxon>Pseudomonadota</taxon>
        <taxon>Alphaproteobacteria</taxon>
        <taxon>Hyphomicrobiales</taxon>
        <taxon>Xanthobacteraceae</taxon>
        <taxon>Xanthobacter</taxon>
    </lineage>
</organism>
<keyword evidence="1" id="KW-0472">Membrane</keyword>
<evidence type="ECO:0000313" key="2">
    <source>
        <dbReference type="EMBL" id="MFG1252811.1"/>
    </source>
</evidence>
<comment type="caution">
    <text evidence="2">The sequence shown here is derived from an EMBL/GenBank/DDBJ whole genome shotgun (WGS) entry which is preliminary data.</text>
</comment>
<dbReference type="EMBL" id="JBAFUR010000002">
    <property type="protein sequence ID" value="MFG1252811.1"/>
    <property type="molecule type" value="Genomic_DNA"/>
</dbReference>
<sequence>MSIRLQLAAMLFMMIQAVTFFAGLLALLLSPLAREAMGLMPFVVLGSSIVSAPLSWWLAPRLRARTWRREGTAELLR</sequence>
<keyword evidence="1" id="KW-1133">Transmembrane helix</keyword>
<evidence type="ECO:0000313" key="3">
    <source>
        <dbReference type="Proteomes" id="UP001604043"/>
    </source>
</evidence>
<proteinExistence type="predicted"/>
<keyword evidence="1" id="KW-0812">Transmembrane</keyword>
<keyword evidence="3" id="KW-1185">Reference proteome</keyword>
<evidence type="ECO:0000256" key="1">
    <source>
        <dbReference type="SAM" id="Phobius"/>
    </source>
</evidence>
<name>A0ABW6ZG90_9HYPH</name>